<feature type="compositionally biased region" description="Polar residues" evidence="8">
    <location>
        <begin position="296"/>
        <end position="305"/>
    </location>
</feature>
<dbReference type="Pfam" id="PF09787">
    <property type="entry name" value="Golgin_A5"/>
    <property type="match status" value="1"/>
</dbReference>
<feature type="compositionally biased region" description="Basic and acidic residues" evidence="8">
    <location>
        <begin position="273"/>
        <end position="286"/>
    </location>
</feature>
<proteinExistence type="predicted"/>
<keyword evidence="6" id="KW-0472">Membrane</keyword>
<dbReference type="GO" id="GO:0031985">
    <property type="term" value="C:Golgi cisterna"/>
    <property type="evidence" value="ECO:0007669"/>
    <property type="project" value="TreeGrafter"/>
</dbReference>
<keyword evidence="4" id="KW-0333">Golgi apparatus</keyword>
<keyword evidence="10" id="KW-1185">Reference proteome</keyword>
<dbReference type="PANTHER" id="PTHR13815:SF5">
    <property type="entry name" value="GOLGIN CANDIDATE 2"/>
    <property type="match status" value="1"/>
</dbReference>
<evidence type="ECO:0000256" key="5">
    <source>
        <dbReference type="ARBA" id="ARBA00023054"/>
    </source>
</evidence>
<evidence type="ECO:0000256" key="2">
    <source>
        <dbReference type="ARBA" id="ARBA00022692"/>
    </source>
</evidence>
<dbReference type="GO" id="GO:0007030">
    <property type="term" value="P:Golgi organization"/>
    <property type="evidence" value="ECO:0007669"/>
    <property type="project" value="InterPro"/>
</dbReference>
<sequence length="686" mass="75722">MSNWISSKLKVAETFFEQIDQQAADSLKKNEEQRFEDQKFDVPAKAGGAVPLKVQLKKKSPEALANDEYLGKLGADSGVRKSYSGSNVEKEVSIAPKPKPALTDSDWTELLNNPNPPSTTLNRSGRGSGIRGPRKDLKRQVSYGSSSGIVEGKRNLKPSGNADRGLNTQRRSDPLLGNKLICAKRSDGEESSSSARSSNVESHTDGKVVDKLEEDHKERVVDEVDNRKSGEGNGDGWQFQSDDISDAKVLSAGETDHHVDVSPASQNVDDVPEEKKGASDVYDRIRSTVKGKQRSGAASKSSVSNDLKRGSYSSSGGDSDSDSESGSSTDSESERERERREKILAEKAAARAAEAVKERENYVARLEGEKHYLEKILEERAKQAAEEASELQTNMMETMEAADLEKQKHNYTRMEALARLGKLETENADLAKSLATVQKNLEIESNRVTDLRREVELKEMSVEEFKRKISETQQTGKHINQLGASKGVEFEREILEAECSFLADKIGRLEVKAKELEADIEVTRKDLEEPTEVELELKRRLGQLTDHLIQKQAQVEALSSEKATLQFRIEAVMRLLDENKSTTSSKDLESGSSTWGEKASERRMALEDKLRSGRKHLGSLLEQLDAIFGAGAVFLRRNPSAKMWAGIYLVGLHFWVIYILSSHSGPAEGRSGAVVSLENINNTGAV</sequence>
<gene>
    <name evidence="9" type="ORF">LITE_LOCUS10779</name>
</gene>
<feature type="compositionally biased region" description="Low complexity" evidence="8">
    <location>
        <begin position="310"/>
        <end position="330"/>
    </location>
</feature>
<keyword evidence="3" id="KW-1133">Transmembrane helix</keyword>
<evidence type="ECO:0000313" key="10">
    <source>
        <dbReference type="Proteomes" id="UP001154282"/>
    </source>
</evidence>
<accession>A0AAV0IVX6</accession>
<comment type="caution">
    <text evidence="9">The sequence shown here is derived from an EMBL/GenBank/DDBJ whole genome shotgun (WGS) entry which is preliminary data.</text>
</comment>
<reference evidence="9" key="1">
    <citation type="submission" date="2022-08" db="EMBL/GenBank/DDBJ databases">
        <authorList>
            <person name="Gutierrez-Valencia J."/>
        </authorList>
    </citation>
    <scope>NUCLEOTIDE SEQUENCE</scope>
</reference>
<feature type="compositionally biased region" description="Basic and acidic residues" evidence="8">
    <location>
        <begin position="202"/>
        <end position="230"/>
    </location>
</feature>
<keyword evidence="2" id="KW-0812">Transmembrane</keyword>
<evidence type="ECO:0000256" key="8">
    <source>
        <dbReference type="SAM" id="MobiDB-lite"/>
    </source>
</evidence>
<organism evidence="9 10">
    <name type="scientific">Linum tenue</name>
    <dbReference type="NCBI Taxonomy" id="586396"/>
    <lineage>
        <taxon>Eukaryota</taxon>
        <taxon>Viridiplantae</taxon>
        <taxon>Streptophyta</taxon>
        <taxon>Embryophyta</taxon>
        <taxon>Tracheophyta</taxon>
        <taxon>Spermatophyta</taxon>
        <taxon>Magnoliopsida</taxon>
        <taxon>eudicotyledons</taxon>
        <taxon>Gunneridae</taxon>
        <taxon>Pentapetalae</taxon>
        <taxon>rosids</taxon>
        <taxon>fabids</taxon>
        <taxon>Malpighiales</taxon>
        <taxon>Linaceae</taxon>
        <taxon>Linum</taxon>
    </lineage>
</organism>
<feature type="coiled-coil region" evidence="7">
    <location>
        <begin position="499"/>
        <end position="526"/>
    </location>
</feature>
<dbReference type="Proteomes" id="UP001154282">
    <property type="component" value="Unassembled WGS sequence"/>
</dbReference>
<feature type="compositionally biased region" description="Low complexity" evidence="8">
    <location>
        <begin position="191"/>
        <end position="201"/>
    </location>
</feature>
<dbReference type="EMBL" id="CAMGYJ010000004">
    <property type="protein sequence ID" value="CAI0400491.1"/>
    <property type="molecule type" value="Genomic_DNA"/>
</dbReference>
<evidence type="ECO:0000256" key="3">
    <source>
        <dbReference type="ARBA" id="ARBA00022989"/>
    </source>
</evidence>
<evidence type="ECO:0000256" key="7">
    <source>
        <dbReference type="SAM" id="Coils"/>
    </source>
</evidence>
<feature type="coiled-coil region" evidence="7">
    <location>
        <begin position="345"/>
        <end position="468"/>
    </location>
</feature>
<dbReference type="AlphaFoldDB" id="A0AAV0IVX6"/>
<dbReference type="InterPro" id="IPR019177">
    <property type="entry name" value="Golgin_subfamily_A_member_5"/>
</dbReference>
<evidence type="ECO:0000256" key="4">
    <source>
        <dbReference type="ARBA" id="ARBA00023034"/>
    </source>
</evidence>
<comment type="subcellular location">
    <subcellularLocation>
        <location evidence="1">Golgi apparatus membrane</location>
    </subcellularLocation>
</comment>
<dbReference type="GO" id="GO:0000139">
    <property type="term" value="C:Golgi membrane"/>
    <property type="evidence" value="ECO:0007669"/>
    <property type="project" value="UniProtKB-SubCell"/>
</dbReference>
<evidence type="ECO:0008006" key="11">
    <source>
        <dbReference type="Google" id="ProtNLM"/>
    </source>
</evidence>
<dbReference type="PANTHER" id="PTHR13815">
    <property type="entry name" value="GOLGIN-84"/>
    <property type="match status" value="1"/>
</dbReference>
<feature type="region of interest" description="Disordered" evidence="8">
    <location>
        <begin position="75"/>
        <end position="340"/>
    </location>
</feature>
<evidence type="ECO:0000256" key="1">
    <source>
        <dbReference type="ARBA" id="ARBA00004394"/>
    </source>
</evidence>
<protein>
    <recommendedName>
        <fullName evidence="11">Golgin candidate 2</fullName>
    </recommendedName>
</protein>
<keyword evidence="5 7" id="KW-0175">Coiled coil</keyword>
<name>A0AAV0IVX6_9ROSI</name>
<evidence type="ECO:0000313" key="9">
    <source>
        <dbReference type="EMBL" id="CAI0400491.1"/>
    </source>
</evidence>
<evidence type="ECO:0000256" key="6">
    <source>
        <dbReference type="ARBA" id="ARBA00023136"/>
    </source>
</evidence>
<feature type="compositionally biased region" description="Low complexity" evidence="8">
    <location>
        <begin position="108"/>
        <end position="125"/>
    </location>
</feature>
<dbReference type="GO" id="GO:0000301">
    <property type="term" value="P:retrograde transport, vesicle recycling within Golgi"/>
    <property type="evidence" value="ECO:0007669"/>
    <property type="project" value="TreeGrafter"/>
</dbReference>